<proteinExistence type="predicted"/>
<dbReference type="Gene3D" id="3.40.50.2000">
    <property type="entry name" value="Glycogen Phosphorylase B"/>
    <property type="match status" value="1"/>
</dbReference>
<evidence type="ECO:0000313" key="2">
    <source>
        <dbReference type="Proteomes" id="UP000305888"/>
    </source>
</evidence>
<evidence type="ECO:0008006" key="3">
    <source>
        <dbReference type="Google" id="ProtNLM"/>
    </source>
</evidence>
<dbReference type="OrthoDB" id="7871339at2"/>
<dbReference type="Proteomes" id="UP000305888">
    <property type="component" value="Chromosome"/>
</dbReference>
<gene>
    <name evidence="1" type="ORF">FDP22_04695</name>
</gene>
<dbReference type="KEGG" id="ppru:FDP22_04695"/>
<evidence type="ECO:0000313" key="1">
    <source>
        <dbReference type="EMBL" id="QDL91140.1"/>
    </source>
</evidence>
<dbReference type="AlphaFoldDB" id="A0A5B8FVI1"/>
<accession>A0A5B8FVI1</accession>
<sequence>MDPRARSPRAPGPVLSALRRAGPDGWLARALTSDSSPTADLYLVNSCSDMLATGRIRRPAPTVFETDDALLVMRHDARAPLTLARRRLVYFIDDAWRAAGADLSLSRFWRGKMKLVEGRAAAFYIPRAEHVVVSTEALLPAARAAAPQAALHCIDPYWSEPLADAAHFDEGEGLEIVFLGAQLHGADLAFLLPALGAVLKAVPQARFTLSAGHALPPDWEGHPQLRRIPGLRWRDYRAGLTGRRFHLALYPLLDTPFNAGRSRNKIIEHAVVGAAPLYSDTWPEGREAAAAGAGLALPNRPEDWAQALIRLAADRAALRALAAAARAHAEAINRPDRQRALWERLLFAPRPPEWG</sequence>
<dbReference type="SUPFAM" id="SSF53756">
    <property type="entry name" value="UDP-Glycosyltransferase/glycogen phosphorylase"/>
    <property type="match status" value="1"/>
</dbReference>
<organism evidence="1 2">
    <name type="scientific">Paroceanicella profunda</name>
    <dbReference type="NCBI Taxonomy" id="2579971"/>
    <lineage>
        <taxon>Bacteria</taxon>
        <taxon>Pseudomonadati</taxon>
        <taxon>Pseudomonadota</taxon>
        <taxon>Alphaproteobacteria</taxon>
        <taxon>Rhodobacterales</taxon>
        <taxon>Paracoccaceae</taxon>
        <taxon>Paroceanicella</taxon>
    </lineage>
</organism>
<dbReference type="EMBL" id="CP040818">
    <property type="protein sequence ID" value="QDL91140.1"/>
    <property type="molecule type" value="Genomic_DNA"/>
</dbReference>
<keyword evidence="2" id="KW-1185">Reference proteome</keyword>
<dbReference type="RefSeq" id="WP_138575538.1">
    <property type="nucleotide sequence ID" value="NZ_CP040818.1"/>
</dbReference>
<name>A0A5B8FVI1_9RHOB</name>
<protein>
    <recommendedName>
        <fullName evidence="3">Glycosyltransferase family 4 protein</fullName>
    </recommendedName>
</protein>
<reference evidence="1 2" key="1">
    <citation type="submission" date="2019-06" db="EMBL/GenBank/DDBJ databases">
        <title>Genome sequence of Rhodobacteraceae bacterium D4M1.</title>
        <authorList>
            <person name="Cao J."/>
        </authorList>
    </citation>
    <scope>NUCLEOTIDE SEQUENCE [LARGE SCALE GENOMIC DNA]</scope>
    <source>
        <strain evidence="1 2">D4M1</strain>
    </source>
</reference>